<feature type="signal peptide" evidence="1">
    <location>
        <begin position="1"/>
        <end position="20"/>
    </location>
</feature>
<protein>
    <recommendedName>
        <fullName evidence="4">Protochlamydia outer membrane protein domain-containing protein</fullName>
    </recommendedName>
</protein>
<dbReference type="AlphaFoldDB" id="Q3A1V8"/>
<evidence type="ECO:0000313" key="2">
    <source>
        <dbReference type="EMBL" id="ABA89649.1"/>
    </source>
</evidence>
<dbReference type="EMBL" id="CP000142">
    <property type="protein sequence ID" value="ABA89649.1"/>
    <property type="molecule type" value="Genomic_DNA"/>
</dbReference>
<dbReference type="OrthoDB" id="242657at2"/>
<dbReference type="RefSeq" id="WP_011342175.1">
    <property type="nucleotide sequence ID" value="NC_007498.2"/>
</dbReference>
<sequence length="335" mass="36885">MRKTLVFCIFLLLMASVCWAAPDETSAIDGGVYLNLSAQYLRLDLPDYSPIALEDTSWQIIKYLDGSDGREDAVMPGLTLGVPIPALNLIFELGIEMADWNGSTHKSYNYGPDYRVGWLSVGGDLWTWGITGDVSDVEARMNRSGDYSRIELLGKYPVRFAGLKLVPFVGPSFMSLEEDFTLHANMTGVFSDTQTQMNEHLNSDYIGGRAGVIVAGRFCDFATWELTPAVGIYHLDAEYHGTQQVSDIFSNISSTAHDDKSRTTTAASVLGKITLQYEQLSLSFIAGVDYLENVAKIRHSTLGHGSANNSGTPAHIEFDSSLNSRFGVELGFQFW</sequence>
<organism evidence="2 3">
    <name type="scientific">Syntrophotalea carbinolica (strain DSM 2380 / NBRC 103641 / GraBd1)</name>
    <name type="common">Pelobacter carbinolicus</name>
    <dbReference type="NCBI Taxonomy" id="338963"/>
    <lineage>
        <taxon>Bacteria</taxon>
        <taxon>Pseudomonadati</taxon>
        <taxon>Thermodesulfobacteriota</taxon>
        <taxon>Desulfuromonadia</taxon>
        <taxon>Desulfuromonadales</taxon>
        <taxon>Syntrophotaleaceae</taxon>
        <taxon>Syntrophotalea</taxon>
    </lineage>
</organism>
<evidence type="ECO:0008006" key="4">
    <source>
        <dbReference type="Google" id="ProtNLM"/>
    </source>
</evidence>
<dbReference type="eggNOG" id="ENOG502ZRC7">
    <property type="taxonomic scope" value="Bacteria"/>
</dbReference>
<dbReference type="KEGG" id="pca:Pcar_2410"/>
<proteinExistence type="predicted"/>
<dbReference type="HOGENOM" id="CLU_828602_0_0_7"/>
<keyword evidence="1" id="KW-0732">Signal</keyword>
<accession>Q3A1V8</accession>
<reference evidence="3" key="1">
    <citation type="submission" date="2005-10" db="EMBL/GenBank/DDBJ databases">
        <title>Complete sequence of Pelobacter carbinolicus DSM 2380.</title>
        <authorList>
            <person name="Copeland A."/>
            <person name="Lucas S."/>
            <person name="Lapidus A."/>
            <person name="Barry K."/>
            <person name="Detter J.C."/>
            <person name="Glavina T."/>
            <person name="Hammon N."/>
            <person name="Israni S."/>
            <person name="Pitluck S."/>
            <person name="Chertkov O."/>
            <person name="Schmutz J."/>
            <person name="Larimer F."/>
            <person name="Land M."/>
            <person name="Kyrpides N."/>
            <person name="Ivanova N."/>
            <person name="Richardson P."/>
        </authorList>
    </citation>
    <scope>NUCLEOTIDE SEQUENCE [LARGE SCALE GENOMIC DNA]</scope>
    <source>
        <strain evidence="3">DSM 2380 / NBRC 103641 / GraBd1</strain>
    </source>
</reference>
<dbReference type="Proteomes" id="UP000002534">
    <property type="component" value="Chromosome"/>
</dbReference>
<feature type="chain" id="PRO_5004223519" description="Protochlamydia outer membrane protein domain-containing protein" evidence="1">
    <location>
        <begin position="21"/>
        <end position="335"/>
    </location>
</feature>
<gene>
    <name evidence="2" type="ordered locus">Pcar_2410</name>
</gene>
<keyword evidence="3" id="KW-1185">Reference proteome</keyword>
<reference evidence="2 3" key="2">
    <citation type="journal article" date="2012" name="BMC Genomics">
        <title>The genome of Pelobacter carbinolicus reveals surprising metabolic capabilities and physiological features.</title>
        <authorList>
            <person name="Aklujkar M."/>
            <person name="Haveman S.A."/>
            <person name="Didonato R.Jr."/>
            <person name="Chertkov O."/>
            <person name="Han C.S."/>
            <person name="Land M.L."/>
            <person name="Brown P."/>
            <person name="Lovley D.R."/>
        </authorList>
    </citation>
    <scope>NUCLEOTIDE SEQUENCE [LARGE SCALE GENOMIC DNA]</scope>
    <source>
        <strain evidence="3">DSM 2380 / NBRC 103641 / GraBd1</strain>
    </source>
</reference>
<evidence type="ECO:0000313" key="3">
    <source>
        <dbReference type="Proteomes" id="UP000002534"/>
    </source>
</evidence>
<name>Q3A1V8_SYNC1</name>
<evidence type="ECO:0000256" key="1">
    <source>
        <dbReference type="SAM" id="SignalP"/>
    </source>
</evidence>